<dbReference type="VEuPathDB" id="FungiDB:CH63R_12454"/>
<dbReference type="RefSeq" id="XP_018151845.1">
    <property type="nucleotide sequence ID" value="XM_018307428.1"/>
</dbReference>
<dbReference type="CDD" id="cd00067">
    <property type="entry name" value="GAL4"/>
    <property type="match status" value="1"/>
</dbReference>
<dbReference type="InterPro" id="IPR050675">
    <property type="entry name" value="OAF3"/>
</dbReference>
<name>A0A1B7XU84_COLHI</name>
<reference evidence="8" key="1">
    <citation type="journal article" date="2017" name="BMC Genomics">
        <title>Gapless genome assembly of Colletotrichum higginsianum reveals chromosome structure and association of transposable elements with secondary metabolite gene clusters.</title>
        <authorList>
            <person name="Dallery J.-F."/>
            <person name="Lapalu N."/>
            <person name="Zampounis A."/>
            <person name="Pigne S."/>
            <person name="Luyten I."/>
            <person name="Amselem J."/>
            <person name="Wittenberg A.H.J."/>
            <person name="Zhou S."/>
            <person name="de Queiroz M.V."/>
            <person name="Robin G.P."/>
            <person name="Auger A."/>
            <person name="Hainaut M."/>
            <person name="Henrissat B."/>
            <person name="Kim K.-T."/>
            <person name="Lee Y.-H."/>
            <person name="Lespinet O."/>
            <person name="Schwartz D.C."/>
            <person name="Thon M.R."/>
            <person name="O'Connell R.J."/>
        </authorList>
    </citation>
    <scope>NUCLEOTIDE SEQUENCE [LARGE SCALE GENOMIC DNA]</scope>
    <source>
        <strain evidence="8">IMI 349063</strain>
    </source>
</reference>
<evidence type="ECO:0000256" key="3">
    <source>
        <dbReference type="ARBA" id="ARBA00023163"/>
    </source>
</evidence>
<gene>
    <name evidence="7" type="ORF">CH63R_12454</name>
</gene>
<dbReference type="GO" id="GO:0008270">
    <property type="term" value="F:zinc ion binding"/>
    <property type="evidence" value="ECO:0007669"/>
    <property type="project" value="InterPro"/>
</dbReference>
<evidence type="ECO:0000256" key="2">
    <source>
        <dbReference type="ARBA" id="ARBA00023125"/>
    </source>
</evidence>
<dbReference type="AlphaFoldDB" id="A0A1B7XU84"/>
<dbReference type="Pfam" id="PF00172">
    <property type="entry name" value="Zn_clus"/>
    <property type="match status" value="1"/>
</dbReference>
<dbReference type="GeneID" id="28871535"/>
<dbReference type="GO" id="GO:0000981">
    <property type="term" value="F:DNA-binding transcription factor activity, RNA polymerase II-specific"/>
    <property type="evidence" value="ECO:0007669"/>
    <property type="project" value="InterPro"/>
</dbReference>
<evidence type="ECO:0000256" key="1">
    <source>
        <dbReference type="ARBA" id="ARBA00023015"/>
    </source>
</evidence>
<evidence type="ECO:0000256" key="5">
    <source>
        <dbReference type="SAM" id="MobiDB-lite"/>
    </source>
</evidence>
<feature type="compositionally biased region" description="Low complexity" evidence="5">
    <location>
        <begin position="71"/>
        <end position="83"/>
    </location>
</feature>
<keyword evidence="1" id="KW-0805">Transcription regulation</keyword>
<keyword evidence="4" id="KW-0539">Nucleus</keyword>
<dbReference type="SMART" id="SM00066">
    <property type="entry name" value="GAL4"/>
    <property type="match status" value="1"/>
</dbReference>
<feature type="region of interest" description="Disordered" evidence="5">
    <location>
        <begin position="142"/>
        <end position="199"/>
    </location>
</feature>
<evidence type="ECO:0000256" key="4">
    <source>
        <dbReference type="ARBA" id="ARBA00023242"/>
    </source>
</evidence>
<comment type="caution">
    <text evidence="7">The sequence shown here is derived from an EMBL/GenBank/DDBJ whole genome shotgun (WGS) entry which is preliminary data.</text>
</comment>
<dbReference type="GO" id="GO:0003677">
    <property type="term" value="F:DNA binding"/>
    <property type="evidence" value="ECO:0007669"/>
    <property type="project" value="UniProtKB-KW"/>
</dbReference>
<feature type="compositionally biased region" description="Basic and acidic residues" evidence="5">
    <location>
        <begin position="162"/>
        <end position="194"/>
    </location>
</feature>
<sequence>MDETARPIASSEQSQLACDQCYRCKLKCTREKPSCQRCMSSGRSCSYSLGLWKGRPKGTSKRTQISQSNRQSPTPSPSSLQQPGEKGHSETLGGYILRHCDYIGQVLSPSHSDTAYLSVLPSGADTDSGLWGTPPELWDGISTVCSSSLDPEPHSLDFQPNDEEKMSWASTLDEKEASKRRSDDISSSGHHGDDLASGITAKGDQTRALGSYLPASSPCSCLSSVAASLEALSQLSDSHPPSSTLRTVDSSLKVCERMIACSRCSRRWGTAWCFITLSELTAQLERLLPSMRNAPSETRGEVSPSSHSEFFGAMDVEVGRQYALRGIMLLAGLEVMPSYGQKSATMPNLGPTRDMLAYLKTTLTSIIS</sequence>
<keyword evidence="8" id="KW-1185">Reference proteome</keyword>
<dbReference type="Gene3D" id="4.10.240.10">
    <property type="entry name" value="Zn(2)-C6 fungal-type DNA-binding domain"/>
    <property type="match status" value="1"/>
</dbReference>
<keyword evidence="2" id="KW-0238">DNA-binding</keyword>
<dbReference type="InterPro" id="IPR001138">
    <property type="entry name" value="Zn2Cys6_DnaBD"/>
</dbReference>
<organism evidence="7 8">
    <name type="scientific">Colletotrichum higginsianum (strain IMI 349063)</name>
    <name type="common">Crucifer anthracnose fungus</name>
    <dbReference type="NCBI Taxonomy" id="759273"/>
    <lineage>
        <taxon>Eukaryota</taxon>
        <taxon>Fungi</taxon>
        <taxon>Dikarya</taxon>
        <taxon>Ascomycota</taxon>
        <taxon>Pezizomycotina</taxon>
        <taxon>Sordariomycetes</taxon>
        <taxon>Hypocreomycetidae</taxon>
        <taxon>Glomerellales</taxon>
        <taxon>Glomerellaceae</taxon>
        <taxon>Colletotrichum</taxon>
        <taxon>Colletotrichum destructivum species complex</taxon>
    </lineage>
</organism>
<feature type="compositionally biased region" description="Polar residues" evidence="5">
    <location>
        <begin position="61"/>
        <end position="70"/>
    </location>
</feature>
<accession>A0A1B7XU84</accession>
<dbReference type="EMBL" id="LTAN01000009">
    <property type="protein sequence ID" value="OBR03327.1"/>
    <property type="molecule type" value="Genomic_DNA"/>
</dbReference>
<dbReference type="PROSITE" id="PS50048">
    <property type="entry name" value="ZN2_CY6_FUNGAL_2"/>
    <property type="match status" value="1"/>
</dbReference>
<dbReference type="PANTHER" id="PTHR31069">
    <property type="entry name" value="OLEATE-ACTIVATED TRANSCRIPTION FACTOR 1-RELATED"/>
    <property type="match status" value="1"/>
</dbReference>
<dbReference type="PANTHER" id="PTHR31069:SF32">
    <property type="entry name" value="ARGININE METABOLISM REGULATION PROTEIN II"/>
    <property type="match status" value="1"/>
</dbReference>
<evidence type="ECO:0000313" key="7">
    <source>
        <dbReference type="EMBL" id="OBR03327.1"/>
    </source>
</evidence>
<protein>
    <submittedName>
        <fullName evidence="7">Transcription factor</fullName>
    </submittedName>
</protein>
<dbReference type="Proteomes" id="UP000092177">
    <property type="component" value="Chromosome 9"/>
</dbReference>
<keyword evidence="3" id="KW-0804">Transcription</keyword>
<feature type="region of interest" description="Disordered" evidence="5">
    <location>
        <begin position="54"/>
        <end position="88"/>
    </location>
</feature>
<evidence type="ECO:0000259" key="6">
    <source>
        <dbReference type="PROSITE" id="PS50048"/>
    </source>
</evidence>
<evidence type="ECO:0000313" key="8">
    <source>
        <dbReference type="Proteomes" id="UP000092177"/>
    </source>
</evidence>
<dbReference type="InterPro" id="IPR036864">
    <property type="entry name" value="Zn2-C6_fun-type_DNA-bd_sf"/>
</dbReference>
<dbReference type="KEGG" id="chig:CH63R_12454"/>
<feature type="domain" description="Zn(2)-C6 fungal-type" evidence="6">
    <location>
        <begin position="17"/>
        <end position="47"/>
    </location>
</feature>
<proteinExistence type="predicted"/>
<dbReference type="SUPFAM" id="SSF57701">
    <property type="entry name" value="Zn2/Cys6 DNA-binding domain"/>
    <property type="match status" value="1"/>
</dbReference>